<dbReference type="InParanoid" id="A0A1S0TLU6"/>
<evidence type="ECO:0000256" key="1">
    <source>
        <dbReference type="SAM" id="MobiDB-lite"/>
    </source>
</evidence>
<feature type="transmembrane region" description="Helical" evidence="2">
    <location>
        <begin position="6"/>
        <end position="23"/>
    </location>
</feature>
<dbReference type="AlphaFoldDB" id="A0A1S0TLU6"/>
<keyword evidence="2" id="KW-0472">Membrane</keyword>
<dbReference type="GeneID" id="9949603"/>
<evidence type="ECO:0000256" key="2">
    <source>
        <dbReference type="SAM" id="Phobius"/>
    </source>
</evidence>
<keyword evidence="2" id="KW-0812">Transmembrane</keyword>
<reference evidence="3" key="1">
    <citation type="submission" date="2012-04" db="EMBL/GenBank/DDBJ databases">
        <title>The Genome Sequence of Loa loa.</title>
        <authorList>
            <consortium name="The Broad Institute Genome Sequencing Platform"/>
            <consortium name="Broad Institute Genome Sequencing Center for Infectious Disease"/>
            <person name="Nutman T.B."/>
            <person name="Fink D.L."/>
            <person name="Russ C."/>
            <person name="Young S."/>
            <person name="Zeng Q."/>
            <person name="Gargeya S."/>
            <person name="Alvarado L."/>
            <person name="Berlin A."/>
            <person name="Chapman S.B."/>
            <person name="Chen Z."/>
            <person name="Freedman E."/>
            <person name="Gellesch M."/>
            <person name="Goldberg J."/>
            <person name="Griggs A."/>
            <person name="Gujja S."/>
            <person name="Heilman E.R."/>
            <person name="Heiman D."/>
            <person name="Howarth C."/>
            <person name="Mehta T."/>
            <person name="Neiman D."/>
            <person name="Pearson M."/>
            <person name="Roberts A."/>
            <person name="Saif S."/>
            <person name="Shea T."/>
            <person name="Shenoy N."/>
            <person name="Sisk P."/>
            <person name="Stolte C."/>
            <person name="Sykes S."/>
            <person name="White J."/>
            <person name="Yandava C."/>
            <person name="Haas B."/>
            <person name="Henn M.R."/>
            <person name="Nusbaum C."/>
            <person name="Birren B."/>
        </authorList>
    </citation>
    <scope>NUCLEOTIDE SEQUENCE [LARGE SCALE GENOMIC DNA]</scope>
</reference>
<dbReference type="KEGG" id="loa:LOAG_12142"/>
<proteinExistence type="predicted"/>
<keyword evidence="2" id="KW-1133">Transmembrane helix</keyword>
<sequence length="105" mass="11423">MSQCLITTYLPIFSVIIWVLFECSHKKLELTPAVPLVKGPKHLDVASNVKAPSKSLKISLQREESEPKPTAAPLRSGRTQASQTVPILPSDDTTKNVESLPESSA</sequence>
<dbReference type="EMBL" id="JH712067">
    <property type="protein sequence ID" value="EFO16365.1"/>
    <property type="molecule type" value="Genomic_DNA"/>
</dbReference>
<evidence type="ECO:0000313" key="3">
    <source>
        <dbReference type="EMBL" id="EFO16365.1"/>
    </source>
</evidence>
<feature type="region of interest" description="Disordered" evidence="1">
    <location>
        <begin position="54"/>
        <end position="105"/>
    </location>
</feature>
<dbReference type="RefSeq" id="XP_003147704.1">
    <property type="nucleotide sequence ID" value="XM_003147656.1"/>
</dbReference>
<dbReference type="OMA" id="CSHKKLE"/>
<name>A0A1S0TLU6_LOALO</name>
<protein>
    <submittedName>
        <fullName evidence="3">Uncharacterized protein</fullName>
    </submittedName>
</protein>
<gene>
    <name evidence="3" type="ORF">LOAG_12142</name>
</gene>
<organism evidence="3">
    <name type="scientific">Loa loa</name>
    <name type="common">Eye worm</name>
    <name type="synonym">Filaria loa</name>
    <dbReference type="NCBI Taxonomy" id="7209"/>
    <lineage>
        <taxon>Eukaryota</taxon>
        <taxon>Metazoa</taxon>
        <taxon>Ecdysozoa</taxon>
        <taxon>Nematoda</taxon>
        <taxon>Chromadorea</taxon>
        <taxon>Rhabditida</taxon>
        <taxon>Spirurina</taxon>
        <taxon>Spiruromorpha</taxon>
        <taxon>Filarioidea</taxon>
        <taxon>Onchocercidae</taxon>
        <taxon>Loa</taxon>
    </lineage>
</organism>
<dbReference type="OrthoDB" id="5840260at2759"/>
<dbReference type="CTD" id="9949603"/>
<accession>A0A1S0TLU6</accession>